<organism evidence="1 2">
    <name type="scientific">Sphingomonas oryzagri</name>
    <dbReference type="NCBI Taxonomy" id="3042314"/>
    <lineage>
        <taxon>Bacteria</taxon>
        <taxon>Pseudomonadati</taxon>
        <taxon>Pseudomonadota</taxon>
        <taxon>Alphaproteobacteria</taxon>
        <taxon>Sphingomonadales</taxon>
        <taxon>Sphingomonadaceae</taxon>
        <taxon>Sphingomonas</taxon>
    </lineage>
</organism>
<comment type="caution">
    <text evidence="1">The sequence shown here is derived from an EMBL/GenBank/DDBJ whole genome shotgun (WGS) entry which is preliminary data.</text>
</comment>
<protein>
    <submittedName>
        <fullName evidence="1">Tail tape measure protein</fullName>
    </submittedName>
</protein>
<evidence type="ECO:0000313" key="1">
    <source>
        <dbReference type="EMBL" id="MDH7639577.1"/>
    </source>
</evidence>
<keyword evidence="2" id="KW-1185">Reference proteome</keyword>
<reference evidence="1" key="1">
    <citation type="submission" date="2023-04" db="EMBL/GenBank/DDBJ databases">
        <title>Sphingomonas sp. MAHUQ-71 isolated from rice field.</title>
        <authorList>
            <person name="Huq M.A."/>
        </authorList>
    </citation>
    <scope>NUCLEOTIDE SEQUENCE</scope>
    <source>
        <strain evidence="1">MAHUQ-71</strain>
    </source>
</reference>
<evidence type="ECO:0000313" key="2">
    <source>
        <dbReference type="Proteomes" id="UP001160625"/>
    </source>
</evidence>
<accession>A0ABT6N2W6</accession>
<name>A0ABT6N2W6_9SPHN</name>
<sequence>MDETVETLMIGVRADTQAFAADTASMQASLQTSLGTGADRAATLIENGLARAVRSGKLSFADLERTALSVLSEIAAQAVKGGIAALLGGGGSGGSGDGLMSIGTSLLTSLLGSPGRATGGPVSPGRPYMVGEQGPELFVPTSAGSIAPASSAPARDVRVAISINAPTGTEPRALASSSRQVARAVSRALAQADR</sequence>
<dbReference type="RefSeq" id="WP_281044841.1">
    <property type="nucleotide sequence ID" value="NZ_JARYGZ010000001.1"/>
</dbReference>
<dbReference type="EMBL" id="JARYGZ010000001">
    <property type="protein sequence ID" value="MDH7639577.1"/>
    <property type="molecule type" value="Genomic_DNA"/>
</dbReference>
<dbReference type="Proteomes" id="UP001160625">
    <property type="component" value="Unassembled WGS sequence"/>
</dbReference>
<proteinExistence type="predicted"/>
<gene>
    <name evidence="1" type="ORF">QGN17_12630</name>
</gene>